<dbReference type="Gene3D" id="1.25.40.10">
    <property type="entry name" value="Tetratricopeptide repeat domain"/>
    <property type="match status" value="1"/>
</dbReference>
<sequence length="876" mass="96714">MLSRHAARAYSTHSRPLRSARFVDALLRETREPVWRLVTALNTPRSVDLPAALSRHGVSVDQFRHWRPLVVESNLSDAVGLVQRNGVQKLPSWLLLYLVAFKIRTHDNAFPVAVDLTNTHLPSAPISVQGPLLILTLLALARFSLLVPMRQIVDTFLRTNLDHPQLYFNLLLQALACTPARSVDTANTAVTLLKAMDARQLKLTHTTYDALLNDRFVTLQLTKFLRERMTREGIVPTAAQLEAYLRVFAQNGSIHTAQEYLRAIHERAPEAEDPSQDPRHRANTLFLAAHNDRASAFNFLRTLLDTSSETSTAIRPDSAPQSLVPPTKLPSSTRKKSSKTSPPNYPTKPNFSTSRLPSIKPDIYSYTSALAVAARDHTLPASHLLALFQRMLSSTSLAPTIATHTVLIRGLLRRKSPRIALSCWYRLRATGLPLDAEALAAGLQVLTRAGLPHHAWALLEEEMHAAGKGKGGEVFTTIALNEWLVALNRTARPDVVFALWDAAPVLYGVQPDTRTLSILLQSARLARRLDGESVAGAVMRLKLEFGRNPFRSHTSTDVDDDLAHEDAVKANLAKVLGPASLPSPHAYKPALWHGCLPHEYARRVFVQALFDAAPDAQRLRAVEPPARALATETEPELGMLGLWVGLPPWRAKEAAHSQDDEALLPAPARTMRYPAIVPTNETCFNYIALLGVLGRGREVARVLGWMRELGIMPGRQTLGIAVVLWREVTGRAVLVERWTGQEGAGVRLDTAEPDEVKQEGEGGRDKDAKRRERGEALEKWAARECTGEYGRLVAWLADWVGVWRLPGPRALAVWSRNLARLREGGRVGRDVTEDAEVEVDGESEEEGKEDGLEGEEEPDAALDGGVGKPNGWAVKL</sequence>
<feature type="region of interest" description="Disordered" evidence="2">
    <location>
        <begin position="829"/>
        <end position="876"/>
    </location>
</feature>
<accession>A0A9P7GR93</accession>
<feature type="compositionally biased region" description="Acidic residues" evidence="2">
    <location>
        <begin position="833"/>
        <end position="860"/>
    </location>
</feature>
<dbReference type="Proteomes" id="UP000717328">
    <property type="component" value="Unassembled WGS sequence"/>
</dbReference>
<gene>
    <name evidence="3" type="ORF">H0H81_009287</name>
</gene>
<evidence type="ECO:0008006" key="5">
    <source>
        <dbReference type="Google" id="ProtNLM"/>
    </source>
</evidence>
<reference evidence="3" key="2">
    <citation type="submission" date="2021-10" db="EMBL/GenBank/DDBJ databases">
        <title>Phylogenomics reveals ancestral predisposition of the termite-cultivated fungus Termitomyces towards a domesticated lifestyle.</title>
        <authorList>
            <person name="Auxier B."/>
            <person name="Grum-Grzhimaylo A."/>
            <person name="Cardenas M.E."/>
            <person name="Lodge J.D."/>
            <person name="Laessoe T."/>
            <person name="Pedersen O."/>
            <person name="Smith M.E."/>
            <person name="Kuyper T.W."/>
            <person name="Franco-Molano E.A."/>
            <person name="Baroni T.J."/>
            <person name="Aanen D.K."/>
        </authorList>
    </citation>
    <scope>NUCLEOTIDE SEQUENCE</scope>
    <source>
        <strain evidence="3">D49</strain>
    </source>
</reference>
<evidence type="ECO:0000256" key="1">
    <source>
        <dbReference type="ARBA" id="ARBA00022737"/>
    </source>
</evidence>
<protein>
    <recommendedName>
        <fullName evidence="5">Pentatricopeptide repeat-containing protein</fullName>
    </recommendedName>
</protein>
<evidence type="ECO:0000313" key="4">
    <source>
        <dbReference type="Proteomes" id="UP000717328"/>
    </source>
</evidence>
<evidence type="ECO:0000313" key="3">
    <source>
        <dbReference type="EMBL" id="KAG5653930.1"/>
    </source>
</evidence>
<dbReference type="OrthoDB" id="185373at2759"/>
<dbReference type="EMBL" id="JABCKI010000027">
    <property type="protein sequence ID" value="KAG5653930.1"/>
    <property type="molecule type" value="Genomic_DNA"/>
</dbReference>
<evidence type="ECO:0000256" key="2">
    <source>
        <dbReference type="SAM" id="MobiDB-lite"/>
    </source>
</evidence>
<keyword evidence="4" id="KW-1185">Reference proteome</keyword>
<proteinExistence type="predicted"/>
<keyword evidence="1" id="KW-0677">Repeat</keyword>
<feature type="region of interest" description="Disordered" evidence="2">
    <location>
        <begin position="311"/>
        <end position="354"/>
    </location>
</feature>
<feature type="compositionally biased region" description="Basic and acidic residues" evidence="2">
    <location>
        <begin position="754"/>
        <end position="771"/>
    </location>
</feature>
<name>A0A9P7GR93_9AGAR</name>
<dbReference type="PANTHER" id="PTHR47447:SF23">
    <property type="entry name" value="PENTACOTRIPEPTIDE-REPEAT REGION OF PRORP DOMAIN-CONTAINING PROTEIN"/>
    <property type="match status" value="1"/>
</dbReference>
<organism evidence="3 4">
    <name type="scientific">Sphagnurus paluster</name>
    <dbReference type="NCBI Taxonomy" id="117069"/>
    <lineage>
        <taxon>Eukaryota</taxon>
        <taxon>Fungi</taxon>
        <taxon>Dikarya</taxon>
        <taxon>Basidiomycota</taxon>
        <taxon>Agaricomycotina</taxon>
        <taxon>Agaricomycetes</taxon>
        <taxon>Agaricomycetidae</taxon>
        <taxon>Agaricales</taxon>
        <taxon>Tricholomatineae</taxon>
        <taxon>Lyophyllaceae</taxon>
        <taxon>Sphagnurus</taxon>
    </lineage>
</organism>
<comment type="caution">
    <text evidence="3">The sequence shown here is derived from an EMBL/GenBank/DDBJ whole genome shotgun (WGS) entry which is preliminary data.</text>
</comment>
<dbReference type="PANTHER" id="PTHR47447">
    <property type="entry name" value="OS03G0856100 PROTEIN"/>
    <property type="match status" value="1"/>
</dbReference>
<reference evidence="3" key="1">
    <citation type="submission" date="2021-02" db="EMBL/GenBank/DDBJ databases">
        <authorList>
            <person name="Nieuwenhuis M."/>
            <person name="Van De Peppel L.J.J."/>
        </authorList>
    </citation>
    <scope>NUCLEOTIDE SEQUENCE</scope>
    <source>
        <strain evidence="3">D49</strain>
    </source>
</reference>
<feature type="region of interest" description="Disordered" evidence="2">
    <location>
        <begin position="745"/>
        <end position="771"/>
    </location>
</feature>
<dbReference type="InterPro" id="IPR011990">
    <property type="entry name" value="TPR-like_helical_dom_sf"/>
</dbReference>
<dbReference type="AlphaFoldDB" id="A0A9P7GR93"/>